<dbReference type="AlphaFoldDB" id="A0A3A2ZT52"/>
<keyword evidence="2" id="KW-1185">Reference proteome</keyword>
<name>A0A3A2ZT52_9EURO</name>
<proteinExistence type="predicted"/>
<sequence>MNANSTSFWIGKKTSAYCPPNVPEMGGVCPPGKDTVLVGGSALNVEVPGGQQVYIAPGGALKFTAPHSASMPPGSIKSGFEYEPGNPFGHWTWKGQSGSGWMACPADGAYQVFANVKDAEVPSGNVADCIGFDAMAVADKSNSPAAWEYA</sequence>
<organism evidence="1 2">
    <name type="scientific">Aspergillus sclerotialis</name>
    <dbReference type="NCBI Taxonomy" id="2070753"/>
    <lineage>
        <taxon>Eukaryota</taxon>
        <taxon>Fungi</taxon>
        <taxon>Dikarya</taxon>
        <taxon>Ascomycota</taxon>
        <taxon>Pezizomycotina</taxon>
        <taxon>Eurotiomycetes</taxon>
        <taxon>Eurotiomycetidae</taxon>
        <taxon>Eurotiales</taxon>
        <taxon>Aspergillaceae</taxon>
        <taxon>Aspergillus</taxon>
        <taxon>Aspergillus subgen. Polypaecilum</taxon>
    </lineage>
</organism>
<accession>A0A3A2ZT52</accession>
<dbReference type="EMBL" id="MVGC01000024">
    <property type="protein sequence ID" value="RJE26329.1"/>
    <property type="molecule type" value="Genomic_DNA"/>
</dbReference>
<reference evidence="2" key="1">
    <citation type="submission" date="2017-02" db="EMBL/GenBank/DDBJ databases">
        <authorList>
            <person name="Tafer H."/>
            <person name="Lopandic K."/>
        </authorList>
    </citation>
    <scope>NUCLEOTIDE SEQUENCE [LARGE SCALE GENOMIC DNA]</scope>
    <source>
        <strain evidence="2">CBS 366.77</strain>
    </source>
</reference>
<evidence type="ECO:0000313" key="1">
    <source>
        <dbReference type="EMBL" id="RJE26329.1"/>
    </source>
</evidence>
<gene>
    <name evidence="1" type="ORF">PHISCL_01302</name>
</gene>
<dbReference type="Proteomes" id="UP000266188">
    <property type="component" value="Unassembled WGS sequence"/>
</dbReference>
<dbReference type="OrthoDB" id="5430620at2759"/>
<dbReference type="PANTHER" id="PTHR42047:SF1">
    <property type="entry name" value="PROTEIN, PUTATIVE (AFU_ORTHOLOGUE AFUA_6G03560)-RELATED"/>
    <property type="match status" value="1"/>
</dbReference>
<dbReference type="PANTHER" id="PTHR42047">
    <property type="entry name" value="PROTEIN, PUTATIVE (AFU_ORTHOLOGUE AFUA_6G03560)-RELATED"/>
    <property type="match status" value="1"/>
</dbReference>
<dbReference type="InterPro" id="IPR052820">
    <property type="entry name" value="PhiA_domain"/>
</dbReference>
<evidence type="ECO:0000313" key="2">
    <source>
        <dbReference type="Proteomes" id="UP000266188"/>
    </source>
</evidence>
<protein>
    <submittedName>
        <fullName evidence="1">IgE-binding protein</fullName>
    </submittedName>
</protein>
<comment type="caution">
    <text evidence="1">The sequence shown here is derived from an EMBL/GenBank/DDBJ whole genome shotgun (WGS) entry which is preliminary data.</text>
</comment>
<dbReference type="STRING" id="2070753.A0A3A2ZT52"/>